<evidence type="ECO:0000313" key="14">
    <source>
        <dbReference type="Proteomes" id="UP000192656"/>
    </source>
</evidence>
<dbReference type="EMBL" id="FWXR01000005">
    <property type="protein sequence ID" value="SMC65400.1"/>
    <property type="molecule type" value="Genomic_DNA"/>
</dbReference>
<name>A0A1W2AXY6_9HYPH</name>
<dbReference type="InterPro" id="IPR036771">
    <property type="entry name" value="ATPsynth_dsu/esu_N"/>
</dbReference>
<dbReference type="PANTHER" id="PTHR13822">
    <property type="entry name" value="ATP SYNTHASE DELTA/EPSILON CHAIN"/>
    <property type="match status" value="1"/>
</dbReference>
<keyword evidence="8 10" id="KW-0139">CF(1)</keyword>
<keyword evidence="7 10" id="KW-0472">Membrane</keyword>
<dbReference type="NCBIfam" id="NF009983">
    <property type="entry name" value="PRK13449.1"/>
    <property type="match status" value="1"/>
</dbReference>
<evidence type="ECO:0000256" key="9">
    <source>
        <dbReference type="ARBA" id="ARBA00023310"/>
    </source>
</evidence>
<dbReference type="Proteomes" id="UP000192656">
    <property type="component" value="Unassembled WGS sequence"/>
</dbReference>
<dbReference type="NCBIfam" id="TIGR01216">
    <property type="entry name" value="ATP_synt_epsi"/>
    <property type="match status" value="1"/>
</dbReference>
<feature type="domain" description="ATP synthase F1 complex delta/epsilon subunit N-terminal" evidence="12">
    <location>
        <begin position="5"/>
        <end position="84"/>
    </location>
</feature>
<evidence type="ECO:0000256" key="1">
    <source>
        <dbReference type="ARBA" id="ARBA00003543"/>
    </source>
</evidence>
<dbReference type="GO" id="GO:0005524">
    <property type="term" value="F:ATP binding"/>
    <property type="evidence" value="ECO:0007669"/>
    <property type="project" value="UniProtKB-UniRule"/>
</dbReference>
<dbReference type="PANTHER" id="PTHR13822:SF10">
    <property type="entry name" value="ATP SYNTHASE EPSILON CHAIN, CHLOROPLASTIC"/>
    <property type="match status" value="1"/>
</dbReference>
<comment type="similarity">
    <text evidence="3 10 11">Belongs to the ATPase epsilon chain family.</text>
</comment>
<keyword evidence="14" id="KW-1185">Reference proteome</keyword>
<evidence type="ECO:0000256" key="5">
    <source>
        <dbReference type="ARBA" id="ARBA00022781"/>
    </source>
</evidence>
<evidence type="ECO:0000256" key="10">
    <source>
        <dbReference type="HAMAP-Rule" id="MF_00530"/>
    </source>
</evidence>
<evidence type="ECO:0000256" key="3">
    <source>
        <dbReference type="ARBA" id="ARBA00005712"/>
    </source>
</evidence>
<keyword evidence="4 10" id="KW-0813">Transport</keyword>
<comment type="subunit">
    <text evidence="10 11">F-type ATPases have 2 components, CF(1) - the catalytic core - and CF(0) - the membrane proton channel. CF(1) has five subunits: alpha(3), beta(3), gamma(1), delta(1), epsilon(1). CF(0) has three main subunits: a, b and c.</text>
</comment>
<dbReference type="OrthoDB" id="9799969at2"/>
<sequence length="134" mass="14474">MAESFKFDLVSPEKLLLSEDVEQVTVPGTEGDFAVMAKHAPFMTTVRPGVVTAKLAGGSEQKIFVRGGFADVAEGGLTLLAEHATPLDEFDAASLDSDISTAEETLSKAEDDDLRFEQEQTLAQLRDARTQLSR</sequence>
<evidence type="ECO:0000256" key="11">
    <source>
        <dbReference type="RuleBase" id="RU003656"/>
    </source>
</evidence>
<evidence type="ECO:0000259" key="12">
    <source>
        <dbReference type="Pfam" id="PF02823"/>
    </source>
</evidence>
<dbReference type="GO" id="GO:0012505">
    <property type="term" value="C:endomembrane system"/>
    <property type="evidence" value="ECO:0007669"/>
    <property type="project" value="UniProtKB-SubCell"/>
</dbReference>
<dbReference type="RefSeq" id="WP_084409580.1">
    <property type="nucleotide sequence ID" value="NZ_FWXR01000005.1"/>
</dbReference>
<keyword evidence="9 10" id="KW-0066">ATP synthesis</keyword>
<dbReference type="HAMAP" id="MF_00530">
    <property type="entry name" value="ATP_synth_epsil_bac"/>
    <property type="match status" value="1"/>
</dbReference>
<reference evidence="13 14" key="1">
    <citation type="submission" date="2017-04" db="EMBL/GenBank/DDBJ databases">
        <authorList>
            <person name="Afonso C.L."/>
            <person name="Miller P.J."/>
            <person name="Scott M.A."/>
            <person name="Spackman E."/>
            <person name="Goraichik I."/>
            <person name="Dimitrov K.M."/>
            <person name="Suarez D.L."/>
            <person name="Swayne D.E."/>
        </authorList>
    </citation>
    <scope>NUCLEOTIDE SEQUENCE [LARGE SCALE GENOMIC DNA]</scope>
    <source>
        <strain evidence="13 14">CGMCC 1.10972</strain>
    </source>
</reference>
<dbReference type="GO" id="GO:0046933">
    <property type="term" value="F:proton-transporting ATP synthase activity, rotational mechanism"/>
    <property type="evidence" value="ECO:0007669"/>
    <property type="project" value="UniProtKB-UniRule"/>
</dbReference>
<keyword evidence="10" id="KW-1003">Cell membrane</keyword>
<dbReference type="NCBIfam" id="NF001851">
    <property type="entry name" value="PRK00571.2-4"/>
    <property type="match status" value="1"/>
</dbReference>
<dbReference type="Pfam" id="PF02823">
    <property type="entry name" value="ATP-synt_DE_N"/>
    <property type="match status" value="1"/>
</dbReference>
<keyword evidence="5 10" id="KW-0375">Hydrogen ion transport</keyword>
<proteinExistence type="inferred from homology"/>
<dbReference type="AlphaFoldDB" id="A0A1W2AXY6"/>
<evidence type="ECO:0000256" key="2">
    <source>
        <dbReference type="ARBA" id="ARBA00004184"/>
    </source>
</evidence>
<dbReference type="GO" id="GO:0045259">
    <property type="term" value="C:proton-transporting ATP synthase complex"/>
    <property type="evidence" value="ECO:0007669"/>
    <property type="project" value="UniProtKB-KW"/>
</dbReference>
<accession>A0A1W2AXY6</accession>
<dbReference type="Gene3D" id="2.60.15.10">
    <property type="entry name" value="F0F1 ATP synthase delta/epsilon subunit, N-terminal"/>
    <property type="match status" value="1"/>
</dbReference>
<evidence type="ECO:0000256" key="8">
    <source>
        <dbReference type="ARBA" id="ARBA00023196"/>
    </source>
</evidence>
<dbReference type="CDD" id="cd12152">
    <property type="entry name" value="F1-ATPase_delta"/>
    <property type="match status" value="1"/>
</dbReference>
<keyword evidence="6 10" id="KW-0406">Ion transport</keyword>
<evidence type="ECO:0000256" key="6">
    <source>
        <dbReference type="ARBA" id="ARBA00023065"/>
    </source>
</evidence>
<evidence type="ECO:0000313" key="13">
    <source>
        <dbReference type="EMBL" id="SMC65400.1"/>
    </source>
</evidence>
<comment type="function">
    <text evidence="1 10">Produces ATP from ADP in the presence of a proton gradient across the membrane.</text>
</comment>
<evidence type="ECO:0000256" key="7">
    <source>
        <dbReference type="ARBA" id="ARBA00023136"/>
    </source>
</evidence>
<dbReference type="SUPFAM" id="SSF51344">
    <property type="entry name" value="Epsilon subunit of F1F0-ATP synthase N-terminal domain"/>
    <property type="match status" value="1"/>
</dbReference>
<comment type="subcellular location">
    <subcellularLocation>
        <location evidence="10">Cell membrane</location>
        <topology evidence="10">Peripheral membrane protein</topology>
    </subcellularLocation>
    <subcellularLocation>
        <location evidence="2">Endomembrane system</location>
        <topology evidence="2">Peripheral membrane protein</topology>
    </subcellularLocation>
</comment>
<evidence type="ECO:0000256" key="4">
    <source>
        <dbReference type="ARBA" id="ARBA00022448"/>
    </source>
</evidence>
<dbReference type="InterPro" id="IPR001469">
    <property type="entry name" value="ATP_synth_F1_dsu/esu"/>
</dbReference>
<dbReference type="InterPro" id="IPR020546">
    <property type="entry name" value="ATP_synth_F1_dsu/esu_N"/>
</dbReference>
<dbReference type="GO" id="GO:0005886">
    <property type="term" value="C:plasma membrane"/>
    <property type="evidence" value="ECO:0007669"/>
    <property type="project" value="UniProtKB-SubCell"/>
</dbReference>
<organism evidence="13 14">
    <name type="scientific">Fulvimarina manganoxydans</name>
    <dbReference type="NCBI Taxonomy" id="937218"/>
    <lineage>
        <taxon>Bacteria</taxon>
        <taxon>Pseudomonadati</taxon>
        <taxon>Pseudomonadota</taxon>
        <taxon>Alphaproteobacteria</taxon>
        <taxon>Hyphomicrobiales</taxon>
        <taxon>Aurantimonadaceae</taxon>
        <taxon>Fulvimarina</taxon>
    </lineage>
</organism>
<gene>
    <name evidence="10" type="primary">atpC</name>
    <name evidence="13" type="ORF">SAMN06297251_105156</name>
</gene>
<protein>
    <recommendedName>
        <fullName evidence="10">ATP synthase epsilon chain</fullName>
    </recommendedName>
    <alternativeName>
        <fullName evidence="10">ATP synthase F1 sector epsilon subunit</fullName>
    </alternativeName>
    <alternativeName>
        <fullName evidence="10">F-ATPase epsilon subunit</fullName>
    </alternativeName>
</protein>
<dbReference type="STRING" id="937218.SAMN06297251_105156"/>